<dbReference type="GO" id="GO:0005776">
    <property type="term" value="C:autophagosome"/>
    <property type="evidence" value="ECO:0007669"/>
    <property type="project" value="UniProtKB-SubCell"/>
</dbReference>
<dbReference type="GO" id="GO:0000045">
    <property type="term" value="P:autophagosome assembly"/>
    <property type="evidence" value="ECO:0007669"/>
    <property type="project" value="TreeGrafter"/>
</dbReference>
<keyword evidence="7" id="KW-0804">Transcription</keyword>
<evidence type="ECO:0000256" key="4">
    <source>
        <dbReference type="ARBA" id="ARBA00023006"/>
    </source>
</evidence>
<organism evidence="12 13">
    <name type="scientific">Silurus meridionalis</name>
    <name type="common">Southern catfish</name>
    <name type="synonym">Silurus soldatovi meridionalis</name>
    <dbReference type="NCBI Taxonomy" id="175797"/>
    <lineage>
        <taxon>Eukaryota</taxon>
        <taxon>Metazoa</taxon>
        <taxon>Chordata</taxon>
        <taxon>Craniata</taxon>
        <taxon>Vertebrata</taxon>
        <taxon>Euteleostomi</taxon>
        <taxon>Actinopterygii</taxon>
        <taxon>Neopterygii</taxon>
        <taxon>Teleostei</taxon>
        <taxon>Ostariophysi</taxon>
        <taxon>Siluriformes</taxon>
        <taxon>Siluridae</taxon>
        <taxon>Silurus</taxon>
    </lineage>
</organism>
<evidence type="ECO:0000256" key="6">
    <source>
        <dbReference type="ARBA" id="ARBA00023159"/>
    </source>
</evidence>
<dbReference type="PANTHER" id="PTHR31671:SF4">
    <property type="entry name" value="SI:CH211-260E23.9"/>
    <property type="match status" value="1"/>
</dbReference>
<dbReference type="GO" id="GO:0045893">
    <property type="term" value="P:positive regulation of DNA-templated transcription"/>
    <property type="evidence" value="ECO:0007669"/>
    <property type="project" value="TreeGrafter"/>
</dbReference>
<dbReference type="GO" id="GO:0031410">
    <property type="term" value="C:cytoplasmic vesicle"/>
    <property type="evidence" value="ECO:0007669"/>
    <property type="project" value="UniProtKB-KW"/>
</dbReference>
<keyword evidence="11" id="KW-0732">Signal</keyword>
<feature type="chain" id="PRO_5035855590" description="Tumor protein p53-inducible nuclear protein 1" evidence="11">
    <location>
        <begin position="21"/>
        <end position="198"/>
    </location>
</feature>
<evidence type="ECO:0000256" key="7">
    <source>
        <dbReference type="ARBA" id="ARBA00023163"/>
    </source>
</evidence>
<keyword evidence="4" id="KW-0072">Autophagy</keyword>
<gene>
    <name evidence="12" type="ORF">HF521_014153</name>
</gene>
<keyword evidence="3" id="KW-0963">Cytoplasm</keyword>
<dbReference type="Proteomes" id="UP000606274">
    <property type="component" value="Unassembled WGS sequence"/>
</dbReference>
<name>A0A8T0AA84_SILME</name>
<evidence type="ECO:0000256" key="10">
    <source>
        <dbReference type="ARBA" id="ARBA00034306"/>
    </source>
</evidence>
<dbReference type="PANTHER" id="PTHR31671">
    <property type="entry name" value="DIABETES AND OBESITY REGULATED, ISOFORM G"/>
    <property type="match status" value="1"/>
</dbReference>
<feature type="signal peptide" evidence="11">
    <location>
        <begin position="1"/>
        <end position="20"/>
    </location>
</feature>
<protein>
    <recommendedName>
        <fullName evidence="14">Tumor protein p53-inducible nuclear protein 1</fullName>
    </recommendedName>
</protein>
<dbReference type="Pfam" id="PF14839">
    <property type="entry name" value="DOR"/>
    <property type="match status" value="1"/>
</dbReference>
<evidence type="ECO:0000256" key="2">
    <source>
        <dbReference type="ARBA" id="ARBA00004514"/>
    </source>
</evidence>
<dbReference type="InterPro" id="IPR029431">
    <property type="entry name" value="TP53INP"/>
</dbReference>
<keyword evidence="8" id="KW-0539">Nucleus</keyword>
<evidence type="ECO:0000256" key="3">
    <source>
        <dbReference type="ARBA" id="ARBA00022490"/>
    </source>
</evidence>
<evidence type="ECO:0000313" key="12">
    <source>
        <dbReference type="EMBL" id="KAF7688147.1"/>
    </source>
</evidence>
<sequence length="198" mass="22972">MRRCADTLFTLSVFWVLNHFDFTSDPIFPESRSGKKILKMIRKVLTQILLGGGGEEVDEVVVENESCMELLECEDGDWIIINVPDNSSLGLLVKENLLIEHPSMSVYQMCHQRINEEDVSDEEDDSSRCVQVRRDVSRLLPLCCASELLTEQRARVYSERRKLSRGALSRQNLVKTRLSNTERRYGHFKQPTQRLYNY</sequence>
<dbReference type="EMBL" id="JABFDY010000026">
    <property type="protein sequence ID" value="KAF7688147.1"/>
    <property type="molecule type" value="Genomic_DNA"/>
</dbReference>
<reference evidence="12" key="1">
    <citation type="submission" date="2020-08" db="EMBL/GenBank/DDBJ databases">
        <title>Chromosome-level assembly of Southern catfish (Silurus meridionalis) provides insights into visual adaptation to the nocturnal and benthic lifestyles.</title>
        <authorList>
            <person name="Zhang Y."/>
            <person name="Wang D."/>
            <person name="Peng Z."/>
        </authorList>
    </citation>
    <scope>NUCLEOTIDE SEQUENCE</scope>
    <source>
        <strain evidence="12">SWU-2019-XX</strain>
        <tissue evidence="12">Muscle</tissue>
    </source>
</reference>
<evidence type="ECO:0008006" key="14">
    <source>
        <dbReference type="Google" id="ProtNLM"/>
    </source>
</evidence>
<keyword evidence="9" id="KW-0968">Cytoplasmic vesicle</keyword>
<keyword evidence="13" id="KW-1185">Reference proteome</keyword>
<evidence type="ECO:0000256" key="5">
    <source>
        <dbReference type="ARBA" id="ARBA00023015"/>
    </source>
</evidence>
<evidence type="ECO:0000256" key="11">
    <source>
        <dbReference type="SAM" id="SignalP"/>
    </source>
</evidence>
<dbReference type="GO" id="GO:0005829">
    <property type="term" value="C:cytosol"/>
    <property type="evidence" value="ECO:0007669"/>
    <property type="project" value="UniProtKB-SubCell"/>
</dbReference>
<proteinExistence type="predicted"/>
<evidence type="ECO:0000256" key="8">
    <source>
        <dbReference type="ARBA" id="ARBA00023242"/>
    </source>
</evidence>
<dbReference type="GO" id="GO:0016604">
    <property type="term" value="C:nuclear body"/>
    <property type="evidence" value="ECO:0007669"/>
    <property type="project" value="UniProtKB-SubCell"/>
</dbReference>
<evidence type="ECO:0000256" key="1">
    <source>
        <dbReference type="ARBA" id="ARBA00004419"/>
    </source>
</evidence>
<dbReference type="AlphaFoldDB" id="A0A8T0AA84"/>
<comment type="caution">
    <text evidence="12">The sequence shown here is derived from an EMBL/GenBank/DDBJ whole genome shotgun (WGS) entry which is preliminary data.</text>
</comment>
<evidence type="ECO:0000256" key="9">
    <source>
        <dbReference type="ARBA" id="ARBA00023329"/>
    </source>
</evidence>
<accession>A0A8T0AA84</accession>
<comment type="subcellular location">
    <subcellularLocation>
        <location evidence="2">Cytoplasm</location>
        <location evidence="2">Cytosol</location>
    </subcellularLocation>
    <subcellularLocation>
        <location evidence="1">Cytoplasmic vesicle</location>
        <location evidence="1">Autophagosome</location>
    </subcellularLocation>
    <subcellularLocation>
        <location evidence="10">Nucleus</location>
        <location evidence="10">Nuclear body</location>
    </subcellularLocation>
</comment>
<evidence type="ECO:0000313" key="13">
    <source>
        <dbReference type="Proteomes" id="UP000606274"/>
    </source>
</evidence>
<keyword evidence="6" id="KW-0010">Activator</keyword>
<keyword evidence="5" id="KW-0805">Transcription regulation</keyword>